<sequence>MPDYLGEVVMARQERDKDEIRAAAESTFERWWTITRKNNIDSKQGWCFSGW</sequence>
<organism evidence="1">
    <name type="scientific">anaerobic digester metagenome</name>
    <dbReference type="NCBI Taxonomy" id="1263854"/>
    <lineage>
        <taxon>unclassified sequences</taxon>
        <taxon>metagenomes</taxon>
        <taxon>ecological metagenomes</taxon>
    </lineage>
</organism>
<gene>
    <name evidence="1" type="ORF">SCFA_3870004</name>
</gene>
<protein>
    <submittedName>
        <fullName evidence="1">Uncharacterized protein</fullName>
    </submittedName>
</protein>
<dbReference type="EMBL" id="CAADRN010000320">
    <property type="protein sequence ID" value="VFU18037.1"/>
    <property type="molecule type" value="Genomic_DNA"/>
</dbReference>
<accession>A0A485M658</accession>
<proteinExistence type="predicted"/>
<name>A0A485M658_9ZZZZ</name>
<evidence type="ECO:0000313" key="1">
    <source>
        <dbReference type="EMBL" id="VFU18037.1"/>
    </source>
</evidence>
<dbReference type="AlphaFoldDB" id="A0A485M658"/>
<reference evidence="1" key="1">
    <citation type="submission" date="2019-03" db="EMBL/GenBank/DDBJ databases">
        <authorList>
            <person name="Hao L."/>
        </authorList>
    </citation>
    <scope>NUCLEOTIDE SEQUENCE</scope>
</reference>